<dbReference type="EMBL" id="BOSM01000012">
    <property type="protein sequence ID" value="GIP60794.1"/>
    <property type="molecule type" value="Genomic_DNA"/>
</dbReference>
<comment type="caution">
    <text evidence="1">The sequence shown here is derived from an EMBL/GenBank/DDBJ whole genome shotgun (WGS) entry which is preliminary data.</text>
</comment>
<evidence type="ECO:0000313" key="2">
    <source>
        <dbReference type="Proteomes" id="UP000681290"/>
    </source>
</evidence>
<keyword evidence="2" id="KW-1185">Reference proteome</keyword>
<dbReference type="Proteomes" id="UP000681290">
    <property type="component" value="Unassembled WGS sequence"/>
</dbReference>
<organism evidence="1 2">
    <name type="scientific">Paenibacillus woosongensis</name>
    <dbReference type="NCBI Taxonomy" id="307580"/>
    <lineage>
        <taxon>Bacteria</taxon>
        <taxon>Bacillati</taxon>
        <taxon>Bacillota</taxon>
        <taxon>Bacilli</taxon>
        <taxon>Bacillales</taxon>
        <taxon>Paenibacillaceae</taxon>
        <taxon>Paenibacillus</taxon>
    </lineage>
</organism>
<proteinExistence type="predicted"/>
<evidence type="ECO:0000313" key="1">
    <source>
        <dbReference type="EMBL" id="GIP60794.1"/>
    </source>
</evidence>
<dbReference type="RefSeq" id="WP_213594605.1">
    <property type="nucleotide sequence ID" value="NZ_BOSM01000012.1"/>
</dbReference>
<reference evidence="1 2" key="1">
    <citation type="submission" date="2021-03" db="EMBL/GenBank/DDBJ databases">
        <title>Antimicrobial resistance genes in bacteria isolated from Japanese honey, and their potential for conferring macrolide and lincosamide resistance in the American foulbrood pathogen Paenibacillus larvae.</title>
        <authorList>
            <person name="Okamoto M."/>
            <person name="Kumagai M."/>
            <person name="Kanamori H."/>
            <person name="Takamatsu D."/>
        </authorList>
    </citation>
    <scope>NUCLEOTIDE SEQUENCE [LARGE SCALE GENOMIC DNA]</scope>
    <source>
        <strain evidence="1 2">J15TS10</strain>
    </source>
</reference>
<accession>A0ABQ4MY17</accession>
<gene>
    <name evidence="1" type="ORF">J15TS10_46080</name>
</gene>
<protein>
    <submittedName>
        <fullName evidence="1">Uncharacterized protein</fullName>
    </submittedName>
</protein>
<sequence length="73" mass="8024">MRAGLINDMTETEHVGFSHGSARRGVQIPDYNRVRMLTFLQPLPAFNTHSPGVVMIMVGGYDPPYDAFSLGSV</sequence>
<name>A0ABQ4MY17_9BACL</name>